<dbReference type="Gene3D" id="3.30.70.20">
    <property type="match status" value="1"/>
</dbReference>
<dbReference type="PANTHER" id="PTHR36923">
    <property type="entry name" value="FERREDOXIN"/>
    <property type="match status" value="1"/>
</dbReference>
<dbReference type="Pfam" id="PF13370">
    <property type="entry name" value="Fer4_13"/>
    <property type="match status" value="1"/>
</dbReference>
<comment type="cofactor">
    <cofactor evidence="1">
        <name>[3Fe-4S] cluster</name>
        <dbReference type="ChEBI" id="CHEBI:21137"/>
    </cofactor>
</comment>
<dbReference type="InterPro" id="IPR001080">
    <property type="entry name" value="3Fe4S_ferredoxin"/>
</dbReference>
<evidence type="ECO:0000256" key="8">
    <source>
        <dbReference type="RuleBase" id="RU368020"/>
    </source>
</evidence>
<gene>
    <name evidence="9" type="ORF">E1293_07165</name>
</gene>
<dbReference type="SUPFAM" id="SSF54862">
    <property type="entry name" value="4Fe-4S ferredoxins"/>
    <property type="match status" value="1"/>
</dbReference>
<name>A0A4R5BMH6_9ACTN</name>
<dbReference type="PRINTS" id="PR00352">
    <property type="entry name" value="3FE4SFRDOXIN"/>
</dbReference>
<dbReference type="GO" id="GO:0005506">
    <property type="term" value="F:iron ion binding"/>
    <property type="evidence" value="ECO:0007669"/>
    <property type="project" value="UniProtKB-UniRule"/>
</dbReference>
<keyword evidence="3 8" id="KW-0479">Metal-binding</keyword>
<evidence type="ECO:0000313" key="10">
    <source>
        <dbReference type="Proteomes" id="UP000295578"/>
    </source>
</evidence>
<dbReference type="Proteomes" id="UP000295578">
    <property type="component" value="Unassembled WGS sequence"/>
</dbReference>
<evidence type="ECO:0000256" key="5">
    <source>
        <dbReference type="ARBA" id="ARBA00023004"/>
    </source>
</evidence>
<proteinExistence type="predicted"/>
<evidence type="ECO:0000256" key="2">
    <source>
        <dbReference type="ARBA" id="ARBA00022448"/>
    </source>
</evidence>
<keyword evidence="7" id="KW-0003">3Fe-4S</keyword>
<dbReference type="PANTHER" id="PTHR36923:SF3">
    <property type="entry name" value="FERREDOXIN"/>
    <property type="match status" value="1"/>
</dbReference>
<keyword evidence="6 8" id="KW-0411">Iron-sulfur</keyword>
<dbReference type="EMBL" id="SMKY01000020">
    <property type="protein sequence ID" value="TDD87991.1"/>
    <property type="molecule type" value="Genomic_DNA"/>
</dbReference>
<reference evidence="9 10" key="1">
    <citation type="submission" date="2019-03" db="EMBL/GenBank/DDBJ databases">
        <title>Draft genome sequences of novel Actinobacteria.</title>
        <authorList>
            <person name="Sahin N."/>
            <person name="Ay H."/>
            <person name="Saygin H."/>
        </authorList>
    </citation>
    <scope>NUCLEOTIDE SEQUENCE [LARGE SCALE GENOMIC DNA]</scope>
    <source>
        <strain evidence="9 10">DSM 45941</strain>
    </source>
</reference>
<sequence length="66" mass="6937">MRVTIDEDKCCGYAACLSVAEKVFDLAADNIAAVLVEHPQGELADQAREAAAACPTSAIILLDDTE</sequence>
<comment type="function">
    <text evidence="8">Ferredoxins are iron-sulfur proteins that transfer electrons in a wide variety of metabolic reactions.</text>
</comment>
<dbReference type="GO" id="GO:0009055">
    <property type="term" value="F:electron transfer activity"/>
    <property type="evidence" value="ECO:0007669"/>
    <property type="project" value="UniProtKB-UniRule"/>
</dbReference>
<keyword evidence="10" id="KW-1185">Reference proteome</keyword>
<organism evidence="9 10">
    <name type="scientific">Actinomadura darangshiensis</name>
    <dbReference type="NCBI Taxonomy" id="705336"/>
    <lineage>
        <taxon>Bacteria</taxon>
        <taxon>Bacillati</taxon>
        <taxon>Actinomycetota</taxon>
        <taxon>Actinomycetes</taxon>
        <taxon>Streptosporangiales</taxon>
        <taxon>Thermomonosporaceae</taxon>
        <taxon>Actinomadura</taxon>
    </lineage>
</organism>
<evidence type="ECO:0000313" key="9">
    <source>
        <dbReference type="EMBL" id="TDD87991.1"/>
    </source>
</evidence>
<keyword evidence="5 8" id="KW-0408">Iron</keyword>
<dbReference type="GO" id="GO:0051538">
    <property type="term" value="F:3 iron, 4 sulfur cluster binding"/>
    <property type="evidence" value="ECO:0007669"/>
    <property type="project" value="UniProtKB-KW"/>
</dbReference>
<dbReference type="InterPro" id="IPR051269">
    <property type="entry name" value="Fe-S_cluster_ET"/>
</dbReference>
<evidence type="ECO:0000256" key="7">
    <source>
        <dbReference type="ARBA" id="ARBA00023291"/>
    </source>
</evidence>
<keyword evidence="4 8" id="KW-0249">Electron transport</keyword>
<dbReference type="OrthoDB" id="3215002at2"/>
<evidence type="ECO:0000256" key="6">
    <source>
        <dbReference type="ARBA" id="ARBA00023014"/>
    </source>
</evidence>
<protein>
    <recommendedName>
        <fullName evidence="8">Ferredoxin</fullName>
    </recommendedName>
</protein>
<accession>A0A4R5BMH6</accession>
<dbReference type="AlphaFoldDB" id="A0A4R5BMH6"/>
<evidence type="ECO:0000256" key="4">
    <source>
        <dbReference type="ARBA" id="ARBA00022982"/>
    </source>
</evidence>
<comment type="caution">
    <text evidence="9">The sequence shown here is derived from an EMBL/GenBank/DDBJ whole genome shotgun (WGS) entry which is preliminary data.</text>
</comment>
<evidence type="ECO:0000256" key="1">
    <source>
        <dbReference type="ARBA" id="ARBA00001927"/>
    </source>
</evidence>
<dbReference type="RefSeq" id="WP_132195111.1">
    <property type="nucleotide sequence ID" value="NZ_SMKY01000020.1"/>
</dbReference>
<evidence type="ECO:0000256" key="3">
    <source>
        <dbReference type="ARBA" id="ARBA00022723"/>
    </source>
</evidence>
<keyword evidence="2 8" id="KW-0813">Transport</keyword>